<evidence type="ECO:0000256" key="1">
    <source>
        <dbReference type="ARBA" id="ARBA00004127"/>
    </source>
</evidence>
<reference evidence="14" key="1">
    <citation type="journal article" date="2019" name="Int. J. Syst. Evol. Microbiol.">
        <title>The Global Catalogue of Microorganisms (GCM) 10K type strain sequencing project: providing services to taxonomists for standard genome sequencing and annotation.</title>
        <authorList>
            <consortium name="The Broad Institute Genomics Platform"/>
            <consortium name="The Broad Institute Genome Sequencing Center for Infectious Disease"/>
            <person name="Wu L."/>
            <person name="Ma J."/>
        </authorList>
    </citation>
    <scope>NUCLEOTIDE SEQUENCE [LARGE SCALE GENOMIC DNA]</scope>
    <source>
        <strain evidence="14">JCM 17591</strain>
    </source>
</reference>
<evidence type="ECO:0000259" key="12">
    <source>
        <dbReference type="Pfam" id="PF16192"/>
    </source>
</evidence>
<organism evidence="13 14">
    <name type="scientific">Gryllotalpicola koreensis</name>
    <dbReference type="NCBI Taxonomy" id="993086"/>
    <lineage>
        <taxon>Bacteria</taxon>
        <taxon>Bacillati</taxon>
        <taxon>Actinomycetota</taxon>
        <taxon>Actinomycetes</taxon>
        <taxon>Micrococcales</taxon>
        <taxon>Microbacteriaceae</taxon>
        <taxon>Gryllotalpicola</taxon>
    </lineage>
</organism>
<feature type="transmembrane region" description="Helical" evidence="10">
    <location>
        <begin position="524"/>
        <end position="546"/>
    </location>
</feature>
<comment type="similarity">
    <text evidence="3 10">Belongs to the glycosyltransferase 39 family.</text>
</comment>
<feature type="domain" description="Protein O-mannosyl-transferase C-terminal four TM" evidence="12">
    <location>
        <begin position="372"/>
        <end position="565"/>
    </location>
</feature>
<feature type="transmembrane region" description="Helical" evidence="10">
    <location>
        <begin position="153"/>
        <end position="174"/>
    </location>
</feature>
<dbReference type="PANTHER" id="PTHR10050:SF46">
    <property type="entry name" value="PROTEIN O-MANNOSYL-TRANSFERASE 2"/>
    <property type="match status" value="1"/>
</dbReference>
<name>A0ABP8A992_9MICO</name>
<dbReference type="InterPro" id="IPR032421">
    <property type="entry name" value="PMT_4TMC"/>
</dbReference>
<evidence type="ECO:0000256" key="5">
    <source>
        <dbReference type="ARBA" id="ARBA00022679"/>
    </source>
</evidence>
<dbReference type="Pfam" id="PF16192">
    <property type="entry name" value="PMT_4TMC"/>
    <property type="match status" value="1"/>
</dbReference>
<gene>
    <name evidence="13" type="ORF">GCM10022287_33770</name>
</gene>
<evidence type="ECO:0000256" key="7">
    <source>
        <dbReference type="ARBA" id="ARBA00022989"/>
    </source>
</evidence>
<dbReference type="EMBL" id="BAABBW010000005">
    <property type="protein sequence ID" value="GAA4180216.1"/>
    <property type="molecule type" value="Genomic_DNA"/>
</dbReference>
<comment type="subcellular location">
    <subcellularLocation>
        <location evidence="10">Cell membrane</location>
    </subcellularLocation>
    <subcellularLocation>
        <location evidence="1">Endomembrane system</location>
        <topology evidence="1">Multi-pass membrane protein</topology>
    </subcellularLocation>
</comment>
<feature type="transmembrane region" description="Helical" evidence="10">
    <location>
        <begin position="181"/>
        <end position="200"/>
    </location>
</feature>
<feature type="domain" description="ArnT-like N-terminal" evidence="11">
    <location>
        <begin position="65"/>
        <end position="338"/>
    </location>
</feature>
<evidence type="ECO:0000256" key="10">
    <source>
        <dbReference type="RuleBase" id="RU367007"/>
    </source>
</evidence>
<evidence type="ECO:0000256" key="6">
    <source>
        <dbReference type="ARBA" id="ARBA00022692"/>
    </source>
</evidence>
<dbReference type="PANTHER" id="PTHR10050">
    <property type="entry name" value="DOLICHYL-PHOSPHATE-MANNOSE--PROTEIN MANNOSYLTRANSFERASE"/>
    <property type="match status" value="1"/>
</dbReference>
<comment type="function">
    <text evidence="10">Protein O-mannosyltransferase that catalyzes the transfer of a single mannose residue from a polyprenol phospho-mannosyl lipidic donor to the hydroxyl group of selected serine and threonine residues in acceptor proteins.</text>
</comment>
<comment type="caution">
    <text evidence="13">The sequence shown here is derived from an EMBL/GenBank/DDBJ whole genome shotgun (WGS) entry which is preliminary data.</text>
</comment>
<dbReference type="Proteomes" id="UP001501079">
    <property type="component" value="Unassembled WGS sequence"/>
</dbReference>
<keyword evidence="10" id="KW-1003">Cell membrane</keyword>
<feature type="transmembrane region" description="Helical" evidence="10">
    <location>
        <begin position="260"/>
        <end position="278"/>
    </location>
</feature>
<feature type="transmembrane region" description="Helical" evidence="10">
    <location>
        <begin position="488"/>
        <end position="512"/>
    </location>
</feature>
<evidence type="ECO:0000256" key="3">
    <source>
        <dbReference type="ARBA" id="ARBA00007222"/>
    </source>
</evidence>
<keyword evidence="8 10" id="KW-0472">Membrane</keyword>
<keyword evidence="7 10" id="KW-1133">Transmembrane helix</keyword>
<accession>A0ABP8A992</accession>
<keyword evidence="5 10" id="KW-0808">Transferase</keyword>
<dbReference type="EC" id="2.4.1.-" evidence="10"/>
<protein>
    <recommendedName>
        <fullName evidence="9 10">Polyprenol-phosphate-mannose--protein mannosyltransferase</fullName>
        <ecNumber evidence="10">2.4.1.-</ecNumber>
    </recommendedName>
</protein>
<keyword evidence="6 10" id="KW-0812">Transmembrane</keyword>
<feature type="transmembrane region" description="Helical" evidence="10">
    <location>
        <begin position="440"/>
        <end position="457"/>
    </location>
</feature>
<evidence type="ECO:0000256" key="9">
    <source>
        <dbReference type="ARBA" id="ARBA00093617"/>
    </source>
</evidence>
<dbReference type="InterPro" id="IPR003342">
    <property type="entry name" value="ArnT-like_N"/>
</dbReference>
<sequence length="566" mass="62909">MGIGGPGTMTRVTSHDPADEFDEIVDAPVEPDEPEPTGTRLDRWWARRLASPLNKRLWDWGGPIAVTLLAAALRLWHLGIPHVLVFDETYYVKDAWTLSHLGYEGSWVSNPDKAFNAGNASGWSPDPEFVAHPPLGKWIIALGEHLLGIDSSVGWRLSNAIVGILAVVLIILIAKKLFHGSTLLGCVAGLLMAVDGSAIVMSRVALLDNMVMFFALLGVGAVLLDRGYRDRRIPRLSGQRPFEAAGSARRKAPKRLPGPVLWRPWLLAAGLAFGLCSGVKWSGFYFLAVFGVYAVLSDLIAYRKAGFLGGVEAAAQTVVSFVTMVPIAIAAYIAAWSGWLFTDGGWDRHWVEQNPAQHAWHGLLSWVPYWAQNLWHYNTELYGYSINLHATHPYQSNPLWWTLMLRPTSMYYNPVSDGQNGCTAAQFGCAQAITDLGNPFIWWAGTLALLGLIYVLIRYRDWRAGLLLTAVGAGWLPWVILYHGRTIFTFYAIAFEPYLILGIVYFAAKALGRATDSTYRRTRGIVGVAAYLLIVLAASAFFWPIWSGVQTSYEFWRAHMWLRSWI</sequence>
<evidence type="ECO:0000256" key="2">
    <source>
        <dbReference type="ARBA" id="ARBA00004922"/>
    </source>
</evidence>
<evidence type="ECO:0000256" key="8">
    <source>
        <dbReference type="ARBA" id="ARBA00023136"/>
    </source>
</evidence>
<evidence type="ECO:0000259" key="11">
    <source>
        <dbReference type="Pfam" id="PF02366"/>
    </source>
</evidence>
<evidence type="ECO:0000313" key="13">
    <source>
        <dbReference type="EMBL" id="GAA4180216.1"/>
    </source>
</evidence>
<evidence type="ECO:0000313" key="14">
    <source>
        <dbReference type="Proteomes" id="UP001501079"/>
    </source>
</evidence>
<keyword evidence="14" id="KW-1185">Reference proteome</keyword>
<feature type="transmembrane region" description="Helical" evidence="10">
    <location>
        <begin position="284"/>
        <end position="302"/>
    </location>
</feature>
<proteinExistence type="inferred from homology"/>
<comment type="pathway">
    <text evidence="2 10">Protein modification; protein glycosylation.</text>
</comment>
<keyword evidence="4 10" id="KW-0328">Glycosyltransferase</keyword>
<feature type="transmembrane region" description="Helical" evidence="10">
    <location>
        <begin position="464"/>
        <end position="482"/>
    </location>
</feature>
<evidence type="ECO:0000256" key="4">
    <source>
        <dbReference type="ARBA" id="ARBA00022676"/>
    </source>
</evidence>
<dbReference type="Pfam" id="PF02366">
    <property type="entry name" value="PMT"/>
    <property type="match status" value="1"/>
</dbReference>
<feature type="transmembrane region" description="Helical" evidence="10">
    <location>
        <begin position="206"/>
        <end position="224"/>
    </location>
</feature>
<feature type="transmembrane region" description="Helical" evidence="10">
    <location>
        <begin position="314"/>
        <end position="335"/>
    </location>
</feature>
<dbReference type="InterPro" id="IPR027005">
    <property type="entry name" value="PMT-like"/>
</dbReference>